<dbReference type="InterPro" id="IPR001650">
    <property type="entry name" value="Helicase_C-like"/>
</dbReference>
<dbReference type="SUPFAM" id="SSF52540">
    <property type="entry name" value="P-loop containing nucleoside triphosphate hydrolases"/>
    <property type="match status" value="2"/>
</dbReference>
<reference evidence="3 4" key="1">
    <citation type="submission" date="2021-02" db="EMBL/GenBank/DDBJ databases">
        <title>Cotonvirus japonicus, which uses Golgi apparatus of host cells for its virion factory, phylogenetically links tailed tupanvirus and icosahedral mimivirus.</title>
        <authorList>
            <person name="Takahashi H."/>
            <person name="Fukaya S."/>
            <person name="Song C."/>
            <person name="Murata K."/>
            <person name="Takemura M."/>
        </authorList>
    </citation>
    <scope>NUCLEOTIDE SEQUENCE [LARGE SCALE GENOMIC DNA]</scope>
</reference>
<dbReference type="SMART" id="SM00487">
    <property type="entry name" value="DEXDc"/>
    <property type="match status" value="1"/>
</dbReference>
<name>A0ABM7NSM9_9VIRU</name>
<feature type="region of interest" description="Disordered" evidence="1">
    <location>
        <begin position="1"/>
        <end position="26"/>
    </location>
</feature>
<evidence type="ECO:0000259" key="2">
    <source>
        <dbReference type="PROSITE" id="PS51192"/>
    </source>
</evidence>
<dbReference type="Gene3D" id="3.40.50.300">
    <property type="entry name" value="P-loop containing nucleotide triphosphate hydrolases"/>
    <property type="match status" value="2"/>
</dbReference>
<dbReference type="EMBL" id="AP024483">
    <property type="protein sequence ID" value="BCS83178.1"/>
    <property type="molecule type" value="Genomic_DNA"/>
</dbReference>
<proteinExistence type="predicted"/>
<dbReference type="InterPro" id="IPR027417">
    <property type="entry name" value="P-loop_NTPase"/>
</dbReference>
<dbReference type="Pfam" id="PF00176">
    <property type="entry name" value="SNF2-rel_dom"/>
    <property type="match status" value="1"/>
</dbReference>
<feature type="domain" description="Helicase ATP-binding" evidence="2">
    <location>
        <begin position="102"/>
        <end position="309"/>
    </location>
</feature>
<dbReference type="RefSeq" id="YP_010841786.1">
    <property type="nucleotide sequence ID" value="NC_079139.1"/>
</dbReference>
<dbReference type="PROSITE" id="PS51192">
    <property type="entry name" value="HELICASE_ATP_BIND_1"/>
    <property type="match status" value="1"/>
</dbReference>
<sequence>MDNQTRDRNKIRTKNKSDTNSNTNSNVELTDLEEKMLENHTYPSPSQENFQEAIYVKRDFYIHSIPQRGILNDYDDIKEFRDNKCAGSFKLTETQILLSNFINPNTPYKGLLIYQGTGVGKTCAAVAIAEKFKPMVEKYSMRIHVLVPGPLNKQNFFNEIIKCTGETYTKMFQDKTIILNETEKNKIKRNALNIVNQYYRVMSYRSFYKKVLGEKIRDKVVSGNKIKLTSRKTESGEYERDISIDRIYNLDNTLLIIDEAHNITGNEQGDAVKKIIDSSKNLKIILLTATPMKNLADSIVELINFLRPKNFQMERDKIFTSQRGSDMDFKSNGRDYLRKMVRGYVSYLRGADPLTFAERVDVGEIPPGLSFTKVTRCLMLPFQLQVYNNVVETQDDRLDKNSGAVCNFVFPGLPKNKNNKEIVGYYGIKGMNDVRNQILNNSTTLNTRIASTILSNYDIKDISSLIYLTENNSVISGNIFSEKYLKHFSIKFYEALRKINENVYGKRGPGLIFAYLNLVKIGTNIFKEVLRVNGYLEYQENPSDYILSSDTKCYYCDYTHGDHQHLPDSIPKHEFFPATYITVTGKSDEDADQIPEEKHDILKNVYNNINNRDGKYLKIVVGSKVMNEGITLKNVKEIYILDVHFNLGKVDQAIGRGIRFCTHYDVINENNPFPKVEINKYVVSLKDGLSTEEQLYKKAEQKYKLIKQVERILQEEAIDCPLNRNGNIFPEEIERYGNCGTKNNPCPAICGYMPCDYKCGDKMLNARFYDPEKGIYKKISKSELDYSTYNNSLASDEINYAKTKIKEMFHIDYTYTLDNIIEYVKNSYPEDKRDMFDDFYVYQALNDLIPITGNDFNNFHDIMADKFNRPGYLIYINKYYIFQPYDENEELPMYYRKTFNYPATNKINVKDYIRNTPEYQKYRQIYRDEEDNGQNILEYDFDSVQDYYDTRKEFDYVGIIDREASRKKNKTNEEIKDEFKIRKRRPKILSKKRETGIPSFKGAVCRTSKDKEYLLGIASKLNISSNKTESRIDICDLIRNKLYDLEKYSTSDTTYLIIPSNHPSIPFPLNLKDRTQFIIDQIKRETRTSITPKVIVTDIPNGEFNDIDYVSYELLYDKSVDKFSDIMELYGAIKNDDGWMIIIK</sequence>
<feature type="compositionally biased region" description="Basic and acidic residues" evidence="1">
    <location>
        <begin position="1"/>
        <end position="10"/>
    </location>
</feature>
<organism evidence="3 4">
    <name type="scientific">Cotonvirus japonicus</name>
    <dbReference type="NCBI Taxonomy" id="2811091"/>
    <lineage>
        <taxon>Viruses</taxon>
        <taxon>Varidnaviria</taxon>
        <taxon>Bamfordvirae</taxon>
        <taxon>Nucleocytoviricota</taxon>
        <taxon>Megaviricetes</taxon>
        <taxon>Imitervirales</taxon>
        <taxon>Mimiviridae</taxon>
        <taxon>Megamimivirinae</taxon>
        <taxon>Cotonvirus</taxon>
        <taxon>Cotonvirus japonicum</taxon>
    </lineage>
</organism>
<evidence type="ECO:0000256" key="1">
    <source>
        <dbReference type="SAM" id="MobiDB-lite"/>
    </source>
</evidence>
<dbReference type="InterPro" id="IPR014001">
    <property type="entry name" value="Helicase_ATP-bd"/>
</dbReference>
<keyword evidence="4" id="KW-1185">Reference proteome</keyword>
<evidence type="ECO:0000313" key="3">
    <source>
        <dbReference type="EMBL" id="BCS83178.1"/>
    </source>
</evidence>
<dbReference type="Proteomes" id="UP001321479">
    <property type="component" value="Segment"/>
</dbReference>
<dbReference type="CDD" id="cd18785">
    <property type="entry name" value="SF2_C"/>
    <property type="match status" value="1"/>
</dbReference>
<dbReference type="SMART" id="SM00490">
    <property type="entry name" value="HELICc"/>
    <property type="match status" value="1"/>
</dbReference>
<evidence type="ECO:0000313" key="4">
    <source>
        <dbReference type="Proteomes" id="UP001321479"/>
    </source>
</evidence>
<dbReference type="Pfam" id="PF00271">
    <property type="entry name" value="Helicase_C"/>
    <property type="match status" value="1"/>
</dbReference>
<protein>
    <submittedName>
        <fullName evidence="3">NTPase</fullName>
    </submittedName>
</protein>
<dbReference type="GeneID" id="80558383"/>
<dbReference type="InterPro" id="IPR000330">
    <property type="entry name" value="SNF2_N"/>
</dbReference>
<accession>A0ABM7NSM9</accession>